<accession>A0A378JG73</accession>
<proteinExistence type="predicted"/>
<dbReference type="InterPro" id="IPR001646">
    <property type="entry name" value="5peptide_repeat"/>
</dbReference>
<reference evidence="1 2" key="1">
    <citation type="submission" date="2018-06" db="EMBL/GenBank/DDBJ databases">
        <authorList>
            <consortium name="Pathogen Informatics"/>
            <person name="Doyle S."/>
        </authorList>
    </citation>
    <scope>NUCLEOTIDE SEQUENCE [LARGE SCALE GENOMIC DNA]</scope>
    <source>
        <strain evidence="1 2">NCTC13316</strain>
    </source>
</reference>
<dbReference type="InterPro" id="IPR051082">
    <property type="entry name" value="Pentapeptide-BTB/POZ_domain"/>
</dbReference>
<dbReference type="PANTHER" id="PTHR14136:SF17">
    <property type="entry name" value="BTB_POZ DOMAIN-CONTAINING PROTEIN KCTD9"/>
    <property type="match status" value="1"/>
</dbReference>
<dbReference type="RefSeq" id="WP_115329771.1">
    <property type="nucleotide sequence ID" value="NZ_CAAAHP010000011.1"/>
</dbReference>
<evidence type="ECO:0000313" key="2">
    <source>
        <dbReference type="Proteomes" id="UP000254794"/>
    </source>
</evidence>
<keyword evidence="2" id="KW-1185">Reference proteome</keyword>
<name>A0A378JG73_9GAMM</name>
<dbReference type="SUPFAM" id="SSF141571">
    <property type="entry name" value="Pentapeptide repeat-like"/>
    <property type="match status" value="1"/>
</dbReference>
<dbReference type="Pfam" id="PF13599">
    <property type="entry name" value="Pentapeptide_4"/>
    <property type="match status" value="1"/>
</dbReference>
<gene>
    <name evidence="1" type="primary">spkB</name>
    <name evidence="1" type="ORF">NCTC13316_00252</name>
</gene>
<dbReference type="EC" id="2.7.11.1" evidence="1"/>
<keyword evidence="1" id="KW-0418">Kinase</keyword>
<evidence type="ECO:0000313" key="1">
    <source>
        <dbReference type="EMBL" id="STX50185.1"/>
    </source>
</evidence>
<dbReference type="Proteomes" id="UP000254794">
    <property type="component" value="Unassembled WGS sequence"/>
</dbReference>
<sequence length="598" mass="68897">MAYPVIKFILGIDNTKSLQEAIIQAWRKGHDKLRIEFYSKLGKKVDSVVVDVSFQNEKLEDCINFTSTPEAIDKIREDHRKIITAKLQSILKIVRETRQDSERTLKEEAEKKLTHYMKNFPKNTYNINFEVLEKLLKLEIIRKKITCLGNLATYLYRQSEQALYQELLTILSRNIELLNVSTEVNPKQDYTKKNLQYLVFHRSSMQNCKFTQANLSHAILVDCSLSFTNFEGANLTNTYLQGSDLSNANLIGADLSGADFTDANLNKVNWGHAKFSDTTIIDYNKYGPDIIFSQLDAIGEAHDLNLAQKKAHARECLNKIIPKISSNKTLLKLITLINEKNGKYAYLREEQAWWRFNNYGNTKTWSTIMSLLKKQFDANVLGETTLNREDRDSYSQEELHTFLKVLAEHHGRGFGTVSHTQVPYYLKIKDRLDNLNHLNSLFINYKKDLENKIIRLAAAMPSDVKISYYKEETREIDLAKIIKQSGTGHSLYWHSGTLRDKYRWKAHSSELHPELSAAISWLNVSEQMLQKLKETQLFDSKLIIDIRTIIEDKEGELGINDSASLIEIKDLLLKYNNLGELQYATSNNTSSNTSSYTF</sequence>
<dbReference type="EMBL" id="UGOD01000001">
    <property type="protein sequence ID" value="STX50185.1"/>
    <property type="molecule type" value="Genomic_DNA"/>
</dbReference>
<dbReference type="AlphaFoldDB" id="A0A378JG73"/>
<dbReference type="OrthoDB" id="5653870at2"/>
<dbReference type="PANTHER" id="PTHR14136">
    <property type="entry name" value="BTB_POZ DOMAIN-CONTAINING PROTEIN KCTD9"/>
    <property type="match status" value="1"/>
</dbReference>
<dbReference type="GO" id="GO:0004674">
    <property type="term" value="F:protein serine/threonine kinase activity"/>
    <property type="evidence" value="ECO:0007669"/>
    <property type="project" value="UniProtKB-EC"/>
</dbReference>
<keyword evidence="1" id="KW-0808">Transferase</keyword>
<organism evidence="1 2">
    <name type="scientific">Legionella busanensis</name>
    <dbReference type="NCBI Taxonomy" id="190655"/>
    <lineage>
        <taxon>Bacteria</taxon>
        <taxon>Pseudomonadati</taxon>
        <taxon>Pseudomonadota</taxon>
        <taxon>Gammaproteobacteria</taxon>
        <taxon>Legionellales</taxon>
        <taxon>Legionellaceae</taxon>
        <taxon>Legionella</taxon>
    </lineage>
</organism>
<protein>
    <submittedName>
        <fullName evidence="1">Serine/threonine-protein kinase B</fullName>
        <ecNumber evidence="1">2.7.11.1</ecNumber>
    </submittedName>
</protein>
<dbReference type="Gene3D" id="2.160.20.80">
    <property type="entry name" value="E3 ubiquitin-protein ligase SopA"/>
    <property type="match status" value="1"/>
</dbReference>